<feature type="compositionally biased region" description="Low complexity" evidence="5">
    <location>
        <begin position="59"/>
        <end position="78"/>
    </location>
</feature>
<dbReference type="SUPFAM" id="SSF81273">
    <property type="entry name" value="H-NS histone-like proteins"/>
    <property type="match status" value="1"/>
</dbReference>
<evidence type="ECO:0000256" key="4">
    <source>
        <dbReference type="ARBA" id="ARBA00023125"/>
    </source>
</evidence>
<dbReference type="AlphaFoldDB" id="A0A235EUN0"/>
<protein>
    <submittedName>
        <fullName evidence="7">Histone-like nucleoid-structuring protein</fullName>
    </submittedName>
</protein>
<dbReference type="OrthoDB" id="5297879at2"/>
<reference evidence="7 8" key="1">
    <citation type="submission" date="2017-07" db="EMBL/GenBank/DDBJ databases">
        <title>Thauera sp. KNDSS-Mac4 genome sequence and assembly.</title>
        <authorList>
            <person name="Mayilraj S."/>
        </authorList>
    </citation>
    <scope>NUCLEOTIDE SEQUENCE [LARGE SCALE GENOMIC DNA]</scope>
    <source>
        <strain evidence="7 8">KNDSS-Mac4</strain>
    </source>
</reference>
<feature type="compositionally biased region" description="Polar residues" evidence="5">
    <location>
        <begin position="154"/>
        <end position="164"/>
    </location>
</feature>
<dbReference type="GO" id="GO:0032993">
    <property type="term" value="C:protein-DNA complex"/>
    <property type="evidence" value="ECO:0007669"/>
    <property type="project" value="TreeGrafter"/>
</dbReference>
<feature type="region of interest" description="Disordered" evidence="5">
    <location>
        <begin position="59"/>
        <end position="164"/>
    </location>
</feature>
<name>A0A235EUN0_9RHOO</name>
<evidence type="ECO:0000256" key="3">
    <source>
        <dbReference type="ARBA" id="ARBA00022490"/>
    </source>
</evidence>
<dbReference type="InterPro" id="IPR037150">
    <property type="entry name" value="H-NS_C_dom_sf"/>
</dbReference>
<evidence type="ECO:0000256" key="2">
    <source>
        <dbReference type="ARBA" id="ARBA00010610"/>
    </source>
</evidence>
<dbReference type="SMART" id="SM00528">
    <property type="entry name" value="HNS"/>
    <property type="match status" value="1"/>
</dbReference>
<comment type="subcellular location">
    <subcellularLocation>
        <location evidence="1">Cytoplasm</location>
        <location evidence="1">Nucleoid</location>
    </subcellularLocation>
</comment>
<dbReference type="GO" id="GO:0000976">
    <property type="term" value="F:transcription cis-regulatory region binding"/>
    <property type="evidence" value="ECO:0007669"/>
    <property type="project" value="TreeGrafter"/>
</dbReference>
<dbReference type="GO" id="GO:0001217">
    <property type="term" value="F:DNA-binding transcription repressor activity"/>
    <property type="evidence" value="ECO:0007669"/>
    <property type="project" value="TreeGrafter"/>
</dbReference>
<dbReference type="Gene3D" id="4.10.430.10">
    <property type="entry name" value="Histone-like protein H-NS, C-terminal domain"/>
    <property type="match status" value="1"/>
</dbReference>
<dbReference type="RefSeq" id="WP_094269693.1">
    <property type="nucleotide sequence ID" value="NZ_NOIH01000036.1"/>
</dbReference>
<evidence type="ECO:0000313" key="8">
    <source>
        <dbReference type="Proteomes" id="UP000215181"/>
    </source>
</evidence>
<sequence>MTDLTDYTLAQLKQLQARISKEVTKREIDKKAALLKRLRKLAREEGMELEELLGTEAKVTAQARSSKATKKSQTSTAKNAPLPVKYRNPNNLEQGWSGRGRKPAWFDAWMNNGGSLDALENAAQSKGRKKPITASPASAAPANDNTAALEASSPDVTSEATPNQ</sequence>
<gene>
    <name evidence="7" type="ORF">CGK74_17610</name>
</gene>
<keyword evidence="3" id="KW-0963">Cytoplasm</keyword>
<feature type="compositionally biased region" description="Low complexity" evidence="5">
    <location>
        <begin position="133"/>
        <end position="148"/>
    </location>
</feature>
<comment type="caution">
    <text evidence="7">The sequence shown here is derived from an EMBL/GenBank/DDBJ whole genome shotgun (WGS) entry which is preliminary data.</text>
</comment>
<evidence type="ECO:0000256" key="5">
    <source>
        <dbReference type="SAM" id="MobiDB-lite"/>
    </source>
</evidence>
<dbReference type="InterPro" id="IPR027444">
    <property type="entry name" value="H-NS_C_dom"/>
</dbReference>
<organism evidence="7 8">
    <name type="scientific">Thauera propionica</name>
    <dbReference type="NCBI Taxonomy" id="2019431"/>
    <lineage>
        <taxon>Bacteria</taxon>
        <taxon>Pseudomonadati</taxon>
        <taxon>Pseudomonadota</taxon>
        <taxon>Betaproteobacteria</taxon>
        <taxon>Rhodocyclales</taxon>
        <taxon>Zoogloeaceae</taxon>
        <taxon>Thauera</taxon>
    </lineage>
</organism>
<evidence type="ECO:0000313" key="7">
    <source>
        <dbReference type="EMBL" id="OYD52483.1"/>
    </source>
</evidence>
<proteinExistence type="inferred from homology"/>
<comment type="similarity">
    <text evidence="2">Belongs to the histone-like protein H-NS family.</text>
</comment>
<dbReference type="PANTHER" id="PTHR38097">
    <property type="match status" value="1"/>
</dbReference>
<dbReference type="Proteomes" id="UP000215181">
    <property type="component" value="Unassembled WGS sequence"/>
</dbReference>
<dbReference type="GO" id="GO:0009295">
    <property type="term" value="C:nucleoid"/>
    <property type="evidence" value="ECO:0007669"/>
    <property type="project" value="UniProtKB-SubCell"/>
</dbReference>
<dbReference type="PANTHER" id="PTHR38097:SF2">
    <property type="entry name" value="DNA-BINDING PROTEIN STPA"/>
    <property type="match status" value="1"/>
</dbReference>
<evidence type="ECO:0000256" key="1">
    <source>
        <dbReference type="ARBA" id="ARBA00004453"/>
    </source>
</evidence>
<dbReference type="EMBL" id="NOIH01000036">
    <property type="protein sequence ID" value="OYD52483.1"/>
    <property type="molecule type" value="Genomic_DNA"/>
</dbReference>
<dbReference type="GO" id="GO:0005829">
    <property type="term" value="C:cytosol"/>
    <property type="evidence" value="ECO:0007669"/>
    <property type="project" value="TreeGrafter"/>
</dbReference>
<keyword evidence="8" id="KW-1185">Reference proteome</keyword>
<dbReference type="GO" id="GO:0003680">
    <property type="term" value="F:minor groove of adenine-thymine-rich DNA binding"/>
    <property type="evidence" value="ECO:0007669"/>
    <property type="project" value="TreeGrafter"/>
</dbReference>
<accession>A0A235EUN0</accession>
<dbReference type="GO" id="GO:0003681">
    <property type="term" value="F:bent DNA binding"/>
    <property type="evidence" value="ECO:0007669"/>
    <property type="project" value="TreeGrafter"/>
</dbReference>
<evidence type="ECO:0000259" key="6">
    <source>
        <dbReference type="SMART" id="SM00528"/>
    </source>
</evidence>
<keyword evidence="4" id="KW-0238">DNA-binding</keyword>
<dbReference type="Pfam" id="PF00816">
    <property type="entry name" value="Histone_HNS"/>
    <property type="match status" value="1"/>
</dbReference>
<feature type="domain" description="DNA-binding protein H-NS-like C-terminal" evidence="6">
    <location>
        <begin position="76"/>
        <end position="121"/>
    </location>
</feature>